<keyword evidence="1" id="KW-0472">Membrane</keyword>
<name>A0ABU6MCP9_9BACI</name>
<dbReference type="Pfam" id="PF14147">
    <property type="entry name" value="Spore_YhaL"/>
    <property type="match status" value="1"/>
</dbReference>
<keyword evidence="3" id="KW-1185">Reference proteome</keyword>
<accession>A0ABU6MCP9</accession>
<organism evidence="2 3">
    <name type="scientific">Heyndrickxia acidicola</name>
    <dbReference type="NCBI Taxonomy" id="209389"/>
    <lineage>
        <taxon>Bacteria</taxon>
        <taxon>Bacillati</taxon>
        <taxon>Bacillota</taxon>
        <taxon>Bacilli</taxon>
        <taxon>Bacillales</taxon>
        <taxon>Bacillaceae</taxon>
        <taxon>Heyndrickxia</taxon>
    </lineage>
</organism>
<keyword evidence="1" id="KW-1133">Transmembrane helix</keyword>
<proteinExistence type="predicted"/>
<dbReference type="EMBL" id="JARMAB010000006">
    <property type="protein sequence ID" value="MED1202429.1"/>
    <property type="molecule type" value="Genomic_DNA"/>
</dbReference>
<evidence type="ECO:0000313" key="3">
    <source>
        <dbReference type="Proteomes" id="UP001341444"/>
    </source>
</evidence>
<feature type="transmembrane region" description="Helical" evidence="1">
    <location>
        <begin position="6"/>
        <end position="22"/>
    </location>
</feature>
<evidence type="ECO:0000256" key="1">
    <source>
        <dbReference type="SAM" id="Phobius"/>
    </source>
</evidence>
<gene>
    <name evidence="2" type="ORF">P4T90_04900</name>
</gene>
<dbReference type="RefSeq" id="WP_066265796.1">
    <property type="nucleotide sequence ID" value="NZ_JARMAB010000006.1"/>
</dbReference>
<evidence type="ECO:0000313" key="2">
    <source>
        <dbReference type="EMBL" id="MED1202429.1"/>
    </source>
</evidence>
<dbReference type="InterPro" id="IPR025428">
    <property type="entry name" value="Spore_YhaL"/>
</dbReference>
<dbReference type="Proteomes" id="UP001341444">
    <property type="component" value="Unassembled WGS sequence"/>
</dbReference>
<reference evidence="2 3" key="1">
    <citation type="submission" date="2023-03" db="EMBL/GenBank/DDBJ databases">
        <title>Bacillus Genome Sequencing.</title>
        <authorList>
            <person name="Dunlap C."/>
        </authorList>
    </citation>
    <scope>NUCLEOTIDE SEQUENCE [LARGE SCALE GENOMIC DNA]</scope>
    <source>
        <strain evidence="2 3">B-23453</strain>
    </source>
</reference>
<sequence>MDLPIWIYFVVAGVLISAFMAIKTSKEDRDHEMEWIEKEGEVYMNRLEEEKERRKQVTEAG</sequence>
<comment type="caution">
    <text evidence="2">The sequence shown here is derived from an EMBL/GenBank/DDBJ whole genome shotgun (WGS) entry which is preliminary data.</text>
</comment>
<keyword evidence="1" id="KW-0812">Transmembrane</keyword>
<protein>
    <submittedName>
        <fullName evidence="2">Sporulation YhaL family protein</fullName>
    </submittedName>
</protein>